<feature type="signal peptide" evidence="1">
    <location>
        <begin position="1"/>
        <end position="20"/>
    </location>
</feature>
<name>A0AAW1DPC7_9HEMI</name>
<keyword evidence="1" id="KW-0732">Signal</keyword>
<gene>
    <name evidence="2" type="ORF">O3M35_000904</name>
</gene>
<accession>A0AAW1DPC7</accession>
<evidence type="ECO:0000256" key="1">
    <source>
        <dbReference type="SAM" id="SignalP"/>
    </source>
</evidence>
<dbReference type="AlphaFoldDB" id="A0AAW1DPC7"/>
<reference evidence="2 3" key="1">
    <citation type="submission" date="2022-12" db="EMBL/GenBank/DDBJ databases">
        <title>Chromosome-level genome assembly of true bugs.</title>
        <authorList>
            <person name="Ma L."/>
            <person name="Li H."/>
        </authorList>
    </citation>
    <scope>NUCLEOTIDE SEQUENCE [LARGE SCALE GENOMIC DNA]</scope>
    <source>
        <strain evidence="2">Lab_2022b</strain>
    </source>
</reference>
<proteinExistence type="predicted"/>
<evidence type="ECO:0000313" key="2">
    <source>
        <dbReference type="EMBL" id="KAK9512482.1"/>
    </source>
</evidence>
<sequence length="346" mass="39183">MCHRVILLQGILYLSLFTNGELFASKADNKEFADKNEGLHESSNVIKIDSTGKRIENDKEDENLPSVVLEFNPQFFSNPLLKNLYTALLGSITSNEANSKEIGSLKNGQTFFFDLIPSKYEQINIKRQLPTPKVFQKDPYGFHLTIKPVVPHHLKPVRFFNDTCQAKVDDIWCVTTPQEIKCEVFETTPTITTTCHPHLLKATKKLHFCGADFLEHHSSPMPCAQTATRKTATPLFTMYKSSPPPTVKQTVCAWTTGTCKVSPTICVTRGSPRPTIAPLSQKCPAIIERNQKVSNKKSKIMNENSEPDSYILIFKRSPTGSRFNVLRKKRKTPKRRKIIFKKSLNK</sequence>
<keyword evidence="3" id="KW-1185">Reference proteome</keyword>
<evidence type="ECO:0000313" key="3">
    <source>
        <dbReference type="Proteomes" id="UP001461498"/>
    </source>
</evidence>
<comment type="caution">
    <text evidence="2">The sequence shown here is derived from an EMBL/GenBank/DDBJ whole genome shotgun (WGS) entry which is preliminary data.</text>
</comment>
<dbReference type="Proteomes" id="UP001461498">
    <property type="component" value="Unassembled WGS sequence"/>
</dbReference>
<dbReference type="EMBL" id="JAPXFL010000001">
    <property type="protein sequence ID" value="KAK9512482.1"/>
    <property type="molecule type" value="Genomic_DNA"/>
</dbReference>
<organism evidence="2 3">
    <name type="scientific">Rhynocoris fuscipes</name>
    <dbReference type="NCBI Taxonomy" id="488301"/>
    <lineage>
        <taxon>Eukaryota</taxon>
        <taxon>Metazoa</taxon>
        <taxon>Ecdysozoa</taxon>
        <taxon>Arthropoda</taxon>
        <taxon>Hexapoda</taxon>
        <taxon>Insecta</taxon>
        <taxon>Pterygota</taxon>
        <taxon>Neoptera</taxon>
        <taxon>Paraneoptera</taxon>
        <taxon>Hemiptera</taxon>
        <taxon>Heteroptera</taxon>
        <taxon>Panheteroptera</taxon>
        <taxon>Cimicomorpha</taxon>
        <taxon>Reduviidae</taxon>
        <taxon>Harpactorinae</taxon>
        <taxon>Harpactorini</taxon>
        <taxon>Rhynocoris</taxon>
    </lineage>
</organism>
<feature type="chain" id="PRO_5043721436" evidence="1">
    <location>
        <begin position="21"/>
        <end position="346"/>
    </location>
</feature>
<protein>
    <submittedName>
        <fullName evidence="2">Uncharacterized protein</fullName>
    </submittedName>
</protein>